<proteinExistence type="predicted"/>
<organism evidence="1 2">
    <name type="scientific">Dentiscutata heterogama</name>
    <dbReference type="NCBI Taxonomy" id="1316150"/>
    <lineage>
        <taxon>Eukaryota</taxon>
        <taxon>Fungi</taxon>
        <taxon>Fungi incertae sedis</taxon>
        <taxon>Mucoromycota</taxon>
        <taxon>Glomeromycotina</taxon>
        <taxon>Glomeromycetes</taxon>
        <taxon>Diversisporales</taxon>
        <taxon>Gigasporaceae</taxon>
        <taxon>Dentiscutata</taxon>
    </lineage>
</organism>
<protein>
    <submittedName>
        <fullName evidence="1">12899_t:CDS:1</fullName>
    </submittedName>
</protein>
<sequence>EVQEMINDTSTLDENQEIDDTIALEIVNENQETVNEIKEINIEVEFAEEDDDYYIQNEMNYYNLWED</sequence>
<comment type="caution">
    <text evidence="1">The sequence shown here is derived from an EMBL/GenBank/DDBJ whole genome shotgun (WGS) entry which is preliminary data.</text>
</comment>
<accession>A0ACA9P7P8</accession>
<evidence type="ECO:0000313" key="2">
    <source>
        <dbReference type="Proteomes" id="UP000789702"/>
    </source>
</evidence>
<feature type="non-terminal residue" evidence="1">
    <location>
        <position position="1"/>
    </location>
</feature>
<reference evidence="1" key="1">
    <citation type="submission" date="2021-06" db="EMBL/GenBank/DDBJ databases">
        <authorList>
            <person name="Kallberg Y."/>
            <person name="Tangrot J."/>
            <person name="Rosling A."/>
        </authorList>
    </citation>
    <scope>NUCLEOTIDE SEQUENCE</scope>
    <source>
        <strain evidence="1">IL203A</strain>
    </source>
</reference>
<gene>
    <name evidence="1" type="ORF">DHETER_LOCUS11457</name>
</gene>
<dbReference type="Proteomes" id="UP000789702">
    <property type="component" value="Unassembled WGS sequence"/>
</dbReference>
<keyword evidence="2" id="KW-1185">Reference proteome</keyword>
<evidence type="ECO:0000313" key="1">
    <source>
        <dbReference type="EMBL" id="CAG8695136.1"/>
    </source>
</evidence>
<name>A0ACA9P7P8_9GLOM</name>
<dbReference type="EMBL" id="CAJVPU010025151">
    <property type="protein sequence ID" value="CAG8695136.1"/>
    <property type="molecule type" value="Genomic_DNA"/>
</dbReference>